<evidence type="ECO:0000256" key="3">
    <source>
        <dbReference type="ARBA" id="ARBA00023163"/>
    </source>
</evidence>
<keyword evidence="1" id="KW-0805">Transcription regulation</keyword>
<dbReference type="PANTHER" id="PTHR30055:SF234">
    <property type="entry name" value="HTH-TYPE TRANSCRIPTIONAL REGULATOR BETI"/>
    <property type="match status" value="1"/>
</dbReference>
<dbReference type="Gene3D" id="1.10.357.10">
    <property type="entry name" value="Tetracycline Repressor, domain 2"/>
    <property type="match status" value="1"/>
</dbReference>
<dbReference type="Proteomes" id="UP001209412">
    <property type="component" value="Unassembled WGS sequence"/>
</dbReference>
<dbReference type="InterPro" id="IPR050109">
    <property type="entry name" value="HTH-type_TetR-like_transc_reg"/>
</dbReference>
<comment type="caution">
    <text evidence="7">The sequence shown here is derived from an EMBL/GenBank/DDBJ whole genome shotgun (WGS) entry which is preliminary data.</text>
</comment>
<evidence type="ECO:0000259" key="5">
    <source>
        <dbReference type="PROSITE" id="PS50977"/>
    </source>
</evidence>
<proteinExistence type="predicted"/>
<reference evidence="7" key="1">
    <citation type="submission" date="2022-06" db="EMBL/GenBank/DDBJ databases">
        <title>PHB producers.</title>
        <authorList>
            <person name="Besaury L."/>
        </authorList>
    </citation>
    <scope>NUCLEOTIDE SEQUENCE</scope>
    <source>
        <strain evidence="7 8">SEWS6</strain>
    </source>
</reference>
<gene>
    <name evidence="7" type="ORF">NIE36_22860</name>
    <name evidence="6" type="ORF">OSB80_22940</name>
</gene>
<name>A0AAP5EPZ5_9BURK</name>
<dbReference type="SUPFAM" id="SSF46689">
    <property type="entry name" value="Homeodomain-like"/>
    <property type="match status" value="1"/>
</dbReference>
<dbReference type="SUPFAM" id="SSF48498">
    <property type="entry name" value="Tetracyclin repressor-like, C-terminal domain"/>
    <property type="match status" value="1"/>
</dbReference>
<evidence type="ECO:0000313" key="9">
    <source>
        <dbReference type="Proteomes" id="UP001242288"/>
    </source>
</evidence>
<dbReference type="EMBL" id="JAPKHW010000020">
    <property type="protein sequence ID" value="MCX4148213.1"/>
    <property type="molecule type" value="Genomic_DNA"/>
</dbReference>
<sequence>MNHPGAGKPDTPRLRRDAQLNTEKIKTAALDAFQERGLDVPLEEIAQRAGVSIGTLYNRFGTREALTDVVMADVAAERLSDAVARARGCPDPWSRFASYVELICEIQATEPALNDIVSRRHPDASRLAAVCDETMTQARQFVEDAQRDGSLRPDFTLEDLFLVFVSNGALMRIMADIGADTWRRRVGFTLDGLRTEAARR</sequence>
<evidence type="ECO:0000256" key="1">
    <source>
        <dbReference type="ARBA" id="ARBA00023015"/>
    </source>
</evidence>
<dbReference type="InterPro" id="IPR009057">
    <property type="entry name" value="Homeodomain-like_sf"/>
</dbReference>
<evidence type="ECO:0000313" key="6">
    <source>
        <dbReference type="EMBL" id="MCX4148213.1"/>
    </source>
</evidence>
<feature type="domain" description="HTH tetR-type" evidence="5">
    <location>
        <begin position="19"/>
        <end position="78"/>
    </location>
</feature>
<organism evidence="7 9">
    <name type="scientific">Paraburkholderia madseniana</name>
    <dbReference type="NCBI Taxonomy" id="2599607"/>
    <lineage>
        <taxon>Bacteria</taxon>
        <taxon>Pseudomonadati</taxon>
        <taxon>Pseudomonadota</taxon>
        <taxon>Betaproteobacteria</taxon>
        <taxon>Burkholderiales</taxon>
        <taxon>Burkholderiaceae</taxon>
        <taxon>Paraburkholderia</taxon>
    </lineage>
</organism>
<accession>A0AAP5EPZ5</accession>
<keyword evidence="8" id="KW-1185">Reference proteome</keyword>
<dbReference type="InterPro" id="IPR001647">
    <property type="entry name" value="HTH_TetR"/>
</dbReference>
<evidence type="ECO:0000256" key="4">
    <source>
        <dbReference type="PROSITE-ProRule" id="PRU00335"/>
    </source>
</evidence>
<dbReference type="GO" id="GO:0003700">
    <property type="term" value="F:DNA-binding transcription factor activity"/>
    <property type="evidence" value="ECO:0007669"/>
    <property type="project" value="TreeGrafter"/>
</dbReference>
<protein>
    <submittedName>
        <fullName evidence="6">Helix-turn-helix domain containing protein</fullName>
    </submittedName>
    <submittedName>
        <fullName evidence="7">TetR/AcrR family transcriptional regulator</fullName>
    </submittedName>
</protein>
<dbReference type="RefSeq" id="WP_266259369.1">
    <property type="nucleotide sequence ID" value="NZ_JAMXWF010000020.1"/>
</dbReference>
<keyword evidence="2 4" id="KW-0238">DNA-binding</keyword>
<keyword evidence="3" id="KW-0804">Transcription</keyword>
<dbReference type="GO" id="GO:0000976">
    <property type="term" value="F:transcription cis-regulatory region binding"/>
    <property type="evidence" value="ECO:0007669"/>
    <property type="project" value="TreeGrafter"/>
</dbReference>
<dbReference type="EMBL" id="JAMXWF010000020">
    <property type="protein sequence ID" value="MDQ6410031.1"/>
    <property type="molecule type" value="Genomic_DNA"/>
</dbReference>
<dbReference type="Pfam" id="PF21597">
    <property type="entry name" value="TetR_C_43"/>
    <property type="match status" value="1"/>
</dbReference>
<dbReference type="Pfam" id="PF00440">
    <property type="entry name" value="TetR_N"/>
    <property type="match status" value="1"/>
</dbReference>
<dbReference type="Proteomes" id="UP001242288">
    <property type="component" value="Unassembled WGS sequence"/>
</dbReference>
<evidence type="ECO:0000313" key="8">
    <source>
        <dbReference type="Proteomes" id="UP001209412"/>
    </source>
</evidence>
<dbReference type="PANTHER" id="PTHR30055">
    <property type="entry name" value="HTH-TYPE TRANSCRIPTIONAL REGULATOR RUTR"/>
    <property type="match status" value="1"/>
</dbReference>
<evidence type="ECO:0000256" key="2">
    <source>
        <dbReference type="ARBA" id="ARBA00023125"/>
    </source>
</evidence>
<evidence type="ECO:0000313" key="7">
    <source>
        <dbReference type="EMBL" id="MDQ6410031.1"/>
    </source>
</evidence>
<dbReference type="InterPro" id="IPR049445">
    <property type="entry name" value="TetR_SbtR-like_C"/>
</dbReference>
<dbReference type="PRINTS" id="PR00455">
    <property type="entry name" value="HTHTETR"/>
</dbReference>
<dbReference type="PROSITE" id="PS50977">
    <property type="entry name" value="HTH_TETR_2"/>
    <property type="match status" value="1"/>
</dbReference>
<dbReference type="InterPro" id="IPR036271">
    <property type="entry name" value="Tet_transcr_reg_TetR-rel_C_sf"/>
</dbReference>
<dbReference type="AlphaFoldDB" id="A0AAP5EPZ5"/>
<feature type="DNA-binding region" description="H-T-H motif" evidence="4">
    <location>
        <begin position="41"/>
        <end position="60"/>
    </location>
</feature>